<feature type="transmembrane region" description="Helical" evidence="1">
    <location>
        <begin position="175"/>
        <end position="194"/>
    </location>
</feature>
<evidence type="ECO:0000313" key="2">
    <source>
        <dbReference type="EMBL" id="SFB27755.1"/>
    </source>
</evidence>
<evidence type="ECO:0008006" key="4">
    <source>
        <dbReference type="Google" id="ProtNLM"/>
    </source>
</evidence>
<dbReference type="RefSeq" id="WP_091673544.1">
    <property type="nucleotide sequence ID" value="NZ_FOKG01000007.1"/>
</dbReference>
<feature type="transmembrane region" description="Helical" evidence="1">
    <location>
        <begin position="86"/>
        <end position="108"/>
    </location>
</feature>
<organism evidence="2 3">
    <name type="scientific">Amycolatopsis marina</name>
    <dbReference type="NCBI Taxonomy" id="490629"/>
    <lineage>
        <taxon>Bacteria</taxon>
        <taxon>Bacillati</taxon>
        <taxon>Actinomycetota</taxon>
        <taxon>Actinomycetes</taxon>
        <taxon>Pseudonocardiales</taxon>
        <taxon>Pseudonocardiaceae</taxon>
        <taxon>Amycolatopsis</taxon>
    </lineage>
</organism>
<keyword evidence="1" id="KW-0472">Membrane</keyword>
<feature type="transmembrane region" description="Helical" evidence="1">
    <location>
        <begin position="290"/>
        <end position="314"/>
    </location>
</feature>
<proteinExistence type="predicted"/>
<dbReference type="OrthoDB" id="3614112at2"/>
<feature type="transmembrane region" description="Helical" evidence="1">
    <location>
        <begin position="249"/>
        <end position="269"/>
    </location>
</feature>
<name>A0A1I0ZQ20_9PSEU</name>
<feature type="transmembrane region" description="Helical" evidence="1">
    <location>
        <begin position="365"/>
        <end position="387"/>
    </location>
</feature>
<keyword evidence="1" id="KW-1133">Transmembrane helix</keyword>
<evidence type="ECO:0000256" key="1">
    <source>
        <dbReference type="SAM" id="Phobius"/>
    </source>
</evidence>
<sequence>MTGTVSAAPLRPLMMLRLIAGRGAFRLSVQVMAVALLATWGAETYGRFTNALGLCTWLVFLPTAAEKAALKVLPRTRLLSAHVAGLALRIAAAPVLLLVCALAVALLVAPSSTVTLYLCAATWSASTGLLMTVSGLHRLRGRPVLDAVAFGVAAALVIGATATAWYTGWSPRSHLLVLVAGIAVIIGCTVHALPPSWVRRQDPSGRRLLPAFGRSTWLLGITELLDAVTLSSIFLVLAVAGRVTDSGPFYLALMASSFICSFLLYQLKLHQPATSARLRGQGAAGGRERAYALLRSAEFAGLAFVALLVSMLALPPTRQLLVTEATAQATLAEYLVLGVLVLIEMVMAIVLMYAGFLLENTNSRVLTITSGAAVVRLAATLLCAAALVPPLGAIGGFCAIVLALGAEAAALRRMLLRQHPELTAHTPVRVRKH</sequence>
<accession>A0A1I0ZQ20</accession>
<reference evidence="3" key="1">
    <citation type="submission" date="2016-10" db="EMBL/GenBank/DDBJ databases">
        <authorList>
            <person name="Varghese N."/>
            <person name="Submissions S."/>
        </authorList>
    </citation>
    <scope>NUCLEOTIDE SEQUENCE [LARGE SCALE GENOMIC DNA]</scope>
    <source>
        <strain evidence="3">CGMCC 4.3568</strain>
    </source>
</reference>
<dbReference type="STRING" id="490629.SAMN05216266_107192"/>
<gene>
    <name evidence="2" type="ORF">SAMN05216266_107192</name>
</gene>
<feature type="transmembrane region" description="Helical" evidence="1">
    <location>
        <begin position="114"/>
        <end position="136"/>
    </location>
</feature>
<feature type="transmembrane region" description="Helical" evidence="1">
    <location>
        <begin position="215"/>
        <end position="237"/>
    </location>
</feature>
<keyword evidence="1" id="KW-0812">Transmembrane</keyword>
<evidence type="ECO:0000313" key="3">
    <source>
        <dbReference type="Proteomes" id="UP000243799"/>
    </source>
</evidence>
<dbReference type="EMBL" id="FOKG01000007">
    <property type="protein sequence ID" value="SFB27755.1"/>
    <property type="molecule type" value="Genomic_DNA"/>
</dbReference>
<keyword evidence="3" id="KW-1185">Reference proteome</keyword>
<feature type="transmembrane region" description="Helical" evidence="1">
    <location>
        <begin position="334"/>
        <end position="358"/>
    </location>
</feature>
<dbReference type="Proteomes" id="UP000243799">
    <property type="component" value="Unassembled WGS sequence"/>
</dbReference>
<dbReference type="AlphaFoldDB" id="A0A1I0ZQ20"/>
<feature type="transmembrane region" description="Helical" evidence="1">
    <location>
        <begin position="148"/>
        <end position="169"/>
    </location>
</feature>
<feature type="transmembrane region" description="Helical" evidence="1">
    <location>
        <begin position="24"/>
        <end position="42"/>
    </location>
</feature>
<protein>
    <recommendedName>
        <fullName evidence="4">Membrane protein involved in the export of O-antigen and teichoic acid</fullName>
    </recommendedName>
</protein>